<evidence type="ECO:0000256" key="4">
    <source>
        <dbReference type="ARBA" id="ARBA00022553"/>
    </source>
</evidence>
<feature type="domain" description="Fungal lipase-type" evidence="16">
    <location>
        <begin position="425"/>
        <end position="558"/>
    </location>
</feature>
<dbReference type="Gene3D" id="3.40.50.1820">
    <property type="entry name" value="alpha/beta hydrolase"/>
    <property type="match status" value="1"/>
</dbReference>
<dbReference type="PANTHER" id="PTHR45792">
    <property type="entry name" value="DIACYLGLYCEROL LIPASE HOMOLOG-RELATED"/>
    <property type="match status" value="1"/>
</dbReference>
<keyword evidence="8" id="KW-0106">Calcium</keyword>
<evidence type="ECO:0000256" key="11">
    <source>
        <dbReference type="ARBA" id="ARBA00023098"/>
    </source>
</evidence>
<dbReference type="SUPFAM" id="SSF53474">
    <property type="entry name" value="alpha/beta-Hydrolases"/>
    <property type="match status" value="1"/>
</dbReference>
<dbReference type="GO" id="GO:0046340">
    <property type="term" value="P:diacylglycerol catabolic process"/>
    <property type="evidence" value="ECO:0007669"/>
    <property type="project" value="TreeGrafter"/>
</dbReference>
<evidence type="ECO:0000256" key="15">
    <source>
        <dbReference type="SAM" id="Phobius"/>
    </source>
</evidence>
<sequence>MPALKAFKRRWPFGSDDLVFPGVISCITRILATIMMVALAWKFQLIYGERCQANALLFIYLAGILFLNLLSCCNDGAIAFVSSRGSITNTRKRSSIPTLLHIRLIVLVCELIWTMAGTFFVLQASNNMQKCAPNHVEKMFWISLGINLVAWGLVFIFTISSLVYFDPCRLYKTPFTPKDFGLSTRDADPVDSDRVPLLRPEVCQSSIHYTERKWQHLISIFCCCLGKSRDQEVHRAAYSALARVLANILSDLNHAVPSDVAAGLSLLQREQQELLDHGIDPGRLRRKMDTLQELNNFEDPEQFLNNILKDDLPPLDLSHRDDYYTMDNVIHYMDYACAAYGWLLYVYTNPLTWHMRLFKHKRSMQDGKSPTEIPILGDNSCLLNFTSLLTQANLRVEDILFVSFENAIYETPFFVAFDHSRASVVISCRGTLSLEDAITDISATQEALPLDGFSEEYYAHKGFVISARKIQTKLERDEILVKALTIHPDYKVVVVGHSLGAGCASVLAILLKQTHPNIKCYAYAPPGCLISKKTYEYSQGFVTSLVMGKDIVPRLSEQNGHELKANLIRLLELETQPKYYILLRNILENLGIWCRKVSHYRELRQRILRANESDTMLNSFWNSASGYSPVPPSRITKQLVLPGRIIYVIPSEQSPLLFWKKKDYTLKWAEPSDFQVLLVGPAMLADHLPDRMSKALRRIKKSKLKSSSVVEI</sequence>
<evidence type="ECO:0000259" key="16">
    <source>
        <dbReference type="Pfam" id="PF01764"/>
    </source>
</evidence>
<keyword evidence="11" id="KW-0443">Lipid metabolism</keyword>
<dbReference type="GO" id="GO:0046872">
    <property type="term" value="F:metal ion binding"/>
    <property type="evidence" value="ECO:0007669"/>
    <property type="project" value="UniProtKB-KW"/>
</dbReference>
<evidence type="ECO:0000256" key="10">
    <source>
        <dbReference type="ARBA" id="ARBA00022989"/>
    </source>
</evidence>
<evidence type="ECO:0000256" key="9">
    <source>
        <dbReference type="ARBA" id="ARBA00022963"/>
    </source>
</evidence>
<keyword evidence="12 15" id="KW-0472">Membrane</keyword>
<evidence type="ECO:0000313" key="17">
    <source>
        <dbReference type="EMBL" id="KAI6654846.1"/>
    </source>
</evidence>
<dbReference type="InterPro" id="IPR052214">
    <property type="entry name" value="DAG_Lipase-Related"/>
</dbReference>
<protein>
    <recommendedName>
        <fullName evidence="14">sn-1-specific diacylglycerol lipase</fullName>
        <ecNumber evidence="14">3.1.1.116</ecNumber>
    </recommendedName>
</protein>
<evidence type="ECO:0000256" key="6">
    <source>
        <dbReference type="ARBA" id="ARBA00022723"/>
    </source>
</evidence>
<comment type="cofactor">
    <cofactor evidence="1">
        <name>Ca(2+)</name>
        <dbReference type="ChEBI" id="CHEBI:29108"/>
    </cofactor>
</comment>
<dbReference type="GO" id="GO:0005886">
    <property type="term" value="C:plasma membrane"/>
    <property type="evidence" value="ECO:0007669"/>
    <property type="project" value="UniProtKB-SubCell"/>
</dbReference>
<accession>A0AAV7K117</accession>
<dbReference type="PANTHER" id="PTHR45792:SF8">
    <property type="entry name" value="DIACYLGLYCEROL LIPASE-ALPHA"/>
    <property type="match status" value="1"/>
</dbReference>
<dbReference type="Proteomes" id="UP001165289">
    <property type="component" value="Unassembled WGS sequence"/>
</dbReference>
<evidence type="ECO:0000256" key="14">
    <source>
        <dbReference type="ARBA" id="ARBA00026104"/>
    </source>
</evidence>
<evidence type="ECO:0000256" key="13">
    <source>
        <dbReference type="ARBA" id="ARBA00024531"/>
    </source>
</evidence>
<feature type="transmembrane region" description="Helical" evidence="15">
    <location>
        <begin position="20"/>
        <end position="43"/>
    </location>
</feature>
<evidence type="ECO:0000256" key="3">
    <source>
        <dbReference type="ARBA" id="ARBA00022475"/>
    </source>
</evidence>
<keyword evidence="18" id="KW-1185">Reference proteome</keyword>
<evidence type="ECO:0000256" key="12">
    <source>
        <dbReference type="ARBA" id="ARBA00023136"/>
    </source>
</evidence>
<comment type="subcellular location">
    <subcellularLocation>
        <location evidence="2">Cell membrane</location>
        <topology evidence="2">Multi-pass membrane protein</topology>
    </subcellularLocation>
</comment>
<evidence type="ECO:0000256" key="2">
    <source>
        <dbReference type="ARBA" id="ARBA00004651"/>
    </source>
</evidence>
<dbReference type="Pfam" id="PF01764">
    <property type="entry name" value="Lipase_3"/>
    <property type="match status" value="1"/>
</dbReference>
<comment type="caution">
    <text evidence="17">The sequence shown here is derived from an EMBL/GenBank/DDBJ whole genome shotgun (WGS) entry which is preliminary data.</text>
</comment>
<evidence type="ECO:0000313" key="18">
    <source>
        <dbReference type="Proteomes" id="UP001165289"/>
    </source>
</evidence>
<keyword evidence="10 15" id="KW-1133">Transmembrane helix</keyword>
<dbReference type="EC" id="3.1.1.116" evidence="14"/>
<organism evidence="17 18">
    <name type="scientific">Oopsacas minuta</name>
    <dbReference type="NCBI Taxonomy" id="111878"/>
    <lineage>
        <taxon>Eukaryota</taxon>
        <taxon>Metazoa</taxon>
        <taxon>Porifera</taxon>
        <taxon>Hexactinellida</taxon>
        <taxon>Hexasterophora</taxon>
        <taxon>Lyssacinosida</taxon>
        <taxon>Leucopsacidae</taxon>
        <taxon>Oopsacas</taxon>
    </lineage>
</organism>
<evidence type="ECO:0000256" key="7">
    <source>
        <dbReference type="ARBA" id="ARBA00022801"/>
    </source>
</evidence>
<gene>
    <name evidence="17" type="ORF">LOD99_2725</name>
</gene>
<dbReference type="InterPro" id="IPR029058">
    <property type="entry name" value="AB_hydrolase_fold"/>
</dbReference>
<reference evidence="17 18" key="1">
    <citation type="journal article" date="2023" name="BMC Biol.">
        <title>The compact genome of the sponge Oopsacas minuta (Hexactinellida) is lacking key metazoan core genes.</title>
        <authorList>
            <person name="Santini S."/>
            <person name="Schenkelaars Q."/>
            <person name="Jourda C."/>
            <person name="Duchesne M."/>
            <person name="Belahbib H."/>
            <person name="Rocher C."/>
            <person name="Selva M."/>
            <person name="Riesgo A."/>
            <person name="Vervoort M."/>
            <person name="Leys S.P."/>
            <person name="Kodjabachian L."/>
            <person name="Le Bivic A."/>
            <person name="Borchiellini C."/>
            <person name="Claverie J.M."/>
            <person name="Renard E."/>
        </authorList>
    </citation>
    <scope>NUCLEOTIDE SEQUENCE [LARGE SCALE GENOMIC DNA]</scope>
    <source>
        <strain evidence="17">SPO-2</strain>
    </source>
</reference>
<keyword evidence="5 15" id="KW-0812">Transmembrane</keyword>
<evidence type="ECO:0000256" key="8">
    <source>
        <dbReference type="ARBA" id="ARBA00022837"/>
    </source>
</evidence>
<keyword evidence="6" id="KW-0479">Metal-binding</keyword>
<dbReference type="CDD" id="cd00519">
    <property type="entry name" value="Lipase_3"/>
    <property type="match status" value="1"/>
</dbReference>
<dbReference type="AlphaFoldDB" id="A0AAV7K117"/>
<feature type="transmembrane region" description="Helical" evidence="15">
    <location>
        <begin position="142"/>
        <end position="165"/>
    </location>
</feature>
<comment type="catalytic activity">
    <reaction evidence="13">
        <text>a 1,2-diacyl-sn-glycerol + H2O = a 2-acylglycerol + a fatty acid + H(+)</text>
        <dbReference type="Rhea" id="RHEA:33275"/>
        <dbReference type="ChEBI" id="CHEBI:15377"/>
        <dbReference type="ChEBI" id="CHEBI:15378"/>
        <dbReference type="ChEBI" id="CHEBI:17389"/>
        <dbReference type="ChEBI" id="CHEBI:17815"/>
        <dbReference type="ChEBI" id="CHEBI:28868"/>
        <dbReference type="EC" id="3.1.1.116"/>
    </reaction>
    <physiologicalReaction direction="left-to-right" evidence="13">
        <dbReference type="Rhea" id="RHEA:33276"/>
    </physiologicalReaction>
</comment>
<keyword evidence="9" id="KW-0442">Lipid degradation</keyword>
<keyword evidence="7" id="KW-0378">Hydrolase</keyword>
<dbReference type="GO" id="GO:0019369">
    <property type="term" value="P:arachidonate metabolic process"/>
    <property type="evidence" value="ECO:0007669"/>
    <property type="project" value="TreeGrafter"/>
</dbReference>
<dbReference type="EMBL" id="JAKMXF010000221">
    <property type="protein sequence ID" value="KAI6654846.1"/>
    <property type="molecule type" value="Genomic_DNA"/>
</dbReference>
<evidence type="ECO:0000256" key="5">
    <source>
        <dbReference type="ARBA" id="ARBA00022692"/>
    </source>
</evidence>
<keyword evidence="4" id="KW-0597">Phosphoprotein</keyword>
<feature type="transmembrane region" description="Helical" evidence="15">
    <location>
        <begin position="55"/>
        <end position="80"/>
    </location>
</feature>
<dbReference type="InterPro" id="IPR002921">
    <property type="entry name" value="Fungal_lipase-type"/>
</dbReference>
<proteinExistence type="predicted"/>
<name>A0AAV7K117_9METZ</name>
<keyword evidence="3" id="KW-1003">Cell membrane</keyword>
<feature type="transmembrane region" description="Helical" evidence="15">
    <location>
        <begin position="100"/>
        <end position="122"/>
    </location>
</feature>
<evidence type="ECO:0000256" key="1">
    <source>
        <dbReference type="ARBA" id="ARBA00001913"/>
    </source>
</evidence>
<dbReference type="GO" id="GO:0016298">
    <property type="term" value="F:lipase activity"/>
    <property type="evidence" value="ECO:0007669"/>
    <property type="project" value="TreeGrafter"/>
</dbReference>